<evidence type="ECO:0000313" key="1">
    <source>
        <dbReference type="EnsemblMetazoa" id="PPA35520.1"/>
    </source>
</evidence>
<name>A0A2A6B8W4_PRIPA</name>
<dbReference type="Proteomes" id="UP000005239">
    <property type="component" value="Unassembled WGS sequence"/>
</dbReference>
<organism evidence="1 2">
    <name type="scientific">Pristionchus pacificus</name>
    <name type="common">Parasitic nematode worm</name>
    <dbReference type="NCBI Taxonomy" id="54126"/>
    <lineage>
        <taxon>Eukaryota</taxon>
        <taxon>Metazoa</taxon>
        <taxon>Ecdysozoa</taxon>
        <taxon>Nematoda</taxon>
        <taxon>Chromadorea</taxon>
        <taxon>Rhabditida</taxon>
        <taxon>Rhabditina</taxon>
        <taxon>Diplogasteromorpha</taxon>
        <taxon>Diplogasteroidea</taxon>
        <taxon>Neodiplogasteridae</taxon>
        <taxon>Pristionchus</taxon>
    </lineage>
</organism>
<evidence type="ECO:0000313" key="2">
    <source>
        <dbReference type="Proteomes" id="UP000005239"/>
    </source>
</evidence>
<sequence>MTSSELHTCHSDEGQKASTLKSAVARISSTVRGGRHALSQVPGLSFRGAKSQKRIAVDDPTTECATARLMCNCARYIRIYLTRGLRVTADGRTGIVHDVIGERKRGEYDTLNGPASKLHRRDGLDSDGIGGHSFTLLVPISLRPSLDRYVFPRQSPVMASSAVLPRAPTGTIQPDSVPAPSLRIQLVISRTGALEGSIVLLWIEWDATTLSLPISASLPFKSALRPSLSRYYHRADGWEL</sequence>
<reference evidence="1" key="2">
    <citation type="submission" date="2022-06" db="UniProtKB">
        <authorList>
            <consortium name="EnsemblMetazoa"/>
        </authorList>
    </citation>
    <scope>IDENTIFICATION</scope>
    <source>
        <strain evidence="1">PS312</strain>
    </source>
</reference>
<proteinExistence type="predicted"/>
<accession>A0A8R1YT06</accession>
<reference evidence="2" key="1">
    <citation type="journal article" date="2008" name="Nat. Genet.">
        <title>The Pristionchus pacificus genome provides a unique perspective on nematode lifestyle and parasitism.</title>
        <authorList>
            <person name="Dieterich C."/>
            <person name="Clifton S.W."/>
            <person name="Schuster L.N."/>
            <person name="Chinwalla A."/>
            <person name="Delehaunty K."/>
            <person name="Dinkelacker I."/>
            <person name="Fulton L."/>
            <person name="Fulton R."/>
            <person name="Godfrey J."/>
            <person name="Minx P."/>
            <person name="Mitreva M."/>
            <person name="Roeseler W."/>
            <person name="Tian H."/>
            <person name="Witte H."/>
            <person name="Yang S.P."/>
            <person name="Wilson R.K."/>
            <person name="Sommer R.J."/>
        </authorList>
    </citation>
    <scope>NUCLEOTIDE SEQUENCE [LARGE SCALE GENOMIC DNA]</scope>
    <source>
        <strain evidence="2">PS312</strain>
    </source>
</reference>
<dbReference type="AlphaFoldDB" id="A0A2A6B8W4"/>
<protein>
    <submittedName>
        <fullName evidence="1">Uncharacterized protein</fullName>
    </submittedName>
</protein>
<gene>
    <name evidence="1" type="primary">WBGene00273889</name>
</gene>
<accession>A0A2A6B8W4</accession>
<keyword evidence="2" id="KW-1185">Reference proteome</keyword>
<dbReference type="EnsemblMetazoa" id="PPA35520.1">
    <property type="protein sequence ID" value="PPA35520.1"/>
    <property type="gene ID" value="WBGene00273889"/>
</dbReference>